<name>A0A0A9A3P0_ARUDO</name>
<organism evidence="1">
    <name type="scientific">Arundo donax</name>
    <name type="common">Giant reed</name>
    <name type="synonym">Donax arundinaceus</name>
    <dbReference type="NCBI Taxonomy" id="35708"/>
    <lineage>
        <taxon>Eukaryota</taxon>
        <taxon>Viridiplantae</taxon>
        <taxon>Streptophyta</taxon>
        <taxon>Embryophyta</taxon>
        <taxon>Tracheophyta</taxon>
        <taxon>Spermatophyta</taxon>
        <taxon>Magnoliopsida</taxon>
        <taxon>Liliopsida</taxon>
        <taxon>Poales</taxon>
        <taxon>Poaceae</taxon>
        <taxon>PACMAD clade</taxon>
        <taxon>Arundinoideae</taxon>
        <taxon>Arundineae</taxon>
        <taxon>Arundo</taxon>
    </lineage>
</organism>
<dbReference type="AlphaFoldDB" id="A0A0A9A3P0"/>
<dbReference type="EMBL" id="GBRH01251601">
    <property type="protein sequence ID" value="JAD46294.1"/>
    <property type="molecule type" value="Transcribed_RNA"/>
</dbReference>
<protein>
    <submittedName>
        <fullName evidence="1">Uncharacterized protein</fullName>
    </submittedName>
</protein>
<sequence>MATPIKPKRKSDYDCMITKIYLKDASVNMVVQQQHNQSEVIDKFLQEAGLTKE</sequence>
<accession>A0A0A9A3P0</accession>
<reference evidence="1" key="1">
    <citation type="submission" date="2014-09" db="EMBL/GenBank/DDBJ databases">
        <authorList>
            <person name="Magalhaes I.L.F."/>
            <person name="Oliveira U."/>
            <person name="Santos F.R."/>
            <person name="Vidigal T.H.D.A."/>
            <person name="Brescovit A.D."/>
            <person name="Santos A.J."/>
        </authorList>
    </citation>
    <scope>NUCLEOTIDE SEQUENCE</scope>
    <source>
        <tissue evidence="1">Shoot tissue taken approximately 20 cm above the soil surface</tissue>
    </source>
</reference>
<proteinExistence type="predicted"/>
<reference evidence="1" key="2">
    <citation type="journal article" date="2015" name="Data Brief">
        <title>Shoot transcriptome of the giant reed, Arundo donax.</title>
        <authorList>
            <person name="Barrero R.A."/>
            <person name="Guerrero F.D."/>
            <person name="Moolhuijzen P."/>
            <person name="Goolsby J.A."/>
            <person name="Tidwell J."/>
            <person name="Bellgard S.E."/>
            <person name="Bellgard M.I."/>
        </authorList>
    </citation>
    <scope>NUCLEOTIDE SEQUENCE</scope>
    <source>
        <tissue evidence="1">Shoot tissue taken approximately 20 cm above the soil surface</tissue>
    </source>
</reference>
<evidence type="ECO:0000313" key="1">
    <source>
        <dbReference type="EMBL" id="JAD46294.1"/>
    </source>
</evidence>